<comment type="caution">
    <text evidence="3">The sequence shown here is derived from an EMBL/GenBank/DDBJ whole genome shotgun (WGS) entry which is preliminary data.</text>
</comment>
<proteinExistence type="predicted"/>
<evidence type="ECO:0000313" key="3">
    <source>
        <dbReference type="EMBL" id="GGB27335.1"/>
    </source>
</evidence>
<feature type="domain" description="SGNH hydrolase-type esterase" evidence="2">
    <location>
        <begin position="198"/>
        <end position="395"/>
    </location>
</feature>
<dbReference type="Pfam" id="PF13472">
    <property type="entry name" value="Lipase_GDSL_2"/>
    <property type="match status" value="1"/>
</dbReference>
<reference evidence="3" key="1">
    <citation type="journal article" date="2014" name="Int. J. Syst. Evol. Microbiol.">
        <title>Complete genome sequence of Corynebacterium casei LMG S-19264T (=DSM 44701T), isolated from a smear-ripened cheese.</title>
        <authorList>
            <consortium name="US DOE Joint Genome Institute (JGI-PGF)"/>
            <person name="Walter F."/>
            <person name="Albersmeier A."/>
            <person name="Kalinowski J."/>
            <person name="Ruckert C."/>
        </authorList>
    </citation>
    <scope>NUCLEOTIDE SEQUENCE</scope>
    <source>
        <strain evidence="3">CGMCC 1.15330</strain>
    </source>
</reference>
<feature type="chain" id="PRO_5037471447" description="SGNH hydrolase-type esterase domain-containing protein" evidence="1">
    <location>
        <begin position="22"/>
        <end position="410"/>
    </location>
</feature>
<name>A0A916T123_9SPHN</name>
<dbReference type="GO" id="GO:0016788">
    <property type="term" value="F:hydrolase activity, acting on ester bonds"/>
    <property type="evidence" value="ECO:0007669"/>
    <property type="project" value="UniProtKB-ARBA"/>
</dbReference>
<dbReference type="Gene3D" id="3.40.50.1110">
    <property type="entry name" value="SGNH hydrolase"/>
    <property type="match status" value="1"/>
</dbReference>
<feature type="signal peptide" evidence="1">
    <location>
        <begin position="1"/>
        <end position="21"/>
    </location>
</feature>
<organism evidence="3 4">
    <name type="scientific">Sphingomonas metalli</name>
    <dbReference type="NCBI Taxonomy" id="1779358"/>
    <lineage>
        <taxon>Bacteria</taxon>
        <taxon>Pseudomonadati</taxon>
        <taxon>Pseudomonadota</taxon>
        <taxon>Alphaproteobacteria</taxon>
        <taxon>Sphingomonadales</taxon>
        <taxon>Sphingomonadaceae</taxon>
        <taxon>Sphingomonas</taxon>
    </lineage>
</organism>
<protein>
    <recommendedName>
        <fullName evidence="2">SGNH hydrolase-type esterase domain-containing protein</fullName>
    </recommendedName>
</protein>
<dbReference type="AlphaFoldDB" id="A0A916T123"/>
<sequence length="410" mass="42406">MRHWRSAAIAALALLGGAATARMPGWQVAWGAAQMRVEGPAADRVAKAGAVTIRQIVHVSAAGSRVRIRLSNIAGDAPLRIAAASLARGTPGKAAVAAPRALRFAGAPGIVIAPGAEAYSDPLPIPVVAGDDLAISLFFPQPAAIPTGHPGARASTFLVAGDATASPDLADAARIGGWWSLADVEVQGGTAPRGTIVAIGDSITDGYGIVDDSNTRWPDLLARRLSAATATRGLSVVNAGIGGNRVLLDGLGPNLLARFDRDVIARPGVTHVIVLEGVNDLGVLTRDHPVGAAEHQAMVAAITGAYRQMAERAHAHGLMVIGGTITPFAGSDYYHPGAETEADRQAINAFIRTSGTFDAVVDFDRALRDPARPDRLLAAYDSGDHLHPSAAGYRAMADAVPLALFHRARR</sequence>
<accession>A0A916T123</accession>
<evidence type="ECO:0000259" key="2">
    <source>
        <dbReference type="Pfam" id="PF13472"/>
    </source>
</evidence>
<gene>
    <name evidence="3" type="ORF">GCM10011380_16210</name>
</gene>
<evidence type="ECO:0000313" key="4">
    <source>
        <dbReference type="Proteomes" id="UP000623067"/>
    </source>
</evidence>
<dbReference type="CDD" id="cd01830">
    <property type="entry name" value="XynE_like"/>
    <property type="match status" value="1"/>
</dbReference>
<keyword evidence="1" id="KW-0732">Signal</keyword>
<dbReference type="InterPro" id="IPR013830">
    <property type="entry name" value="SGNH_hydro"/>
</dbReference>
<dbReference type="Proteomes" id="UP000623067">
    <property type="component" value="Unassembled WGS sequence"/>
</dbReference>
<dbReference type="InterPro" id="IPR053140">
    <property type="entry name" value="GDSL_Rv0518-like"/>
</dbReference>
<dbReference type="InterPro" id="IPR036514">
    <property type="entry name" value="SGNH_hydro_sf"/>
</dbReference>
<reference evidence="3" key="2">
    <citation type="submission" date="2020-09" db="EMBL/GenBank/DDBJ databases">
        <authorList>
            <person name="Sun Q."/>
            <person name="Zhou Y."/>
        </authorList>
    </citation>
    <scope>NUCLEOTIDE SEQUENCE</scope>
    <source>
        <strain evidence="3">CGMCC 1.15330</strain>
    </source>
</reference>
<keyword evidence="4" id="KW-1185">Reference proteome</keyword>
<dbReference type="EMBL" id="BMIH01000002">
    <property type="protein sequence ID" value="GGB27335.1"/>
    <property type="molecule type" value="Genomic_DNA"/>
</dbReference>
<dbReference type="SUPFAM" id="SSF52266">
    <property type="entry name" value="SGNH hydrolase"/>
    <property type="match status" value="1"/>
</dbReference>
<dbReference type="PANTHER" id="PTHR43784">
    <property type="entry name" value="GDSL-LIKE LIPASE/ACYLHYDROLASE, PUTATIVE (AFU_ORTHOLOGUE AFUA_2G00820)-RELATED"/>
    <property type="match status" value="1"/>
</dbReference>
<evidence type="ECO:0000256" key="1">
    <source>
        <dbReference type="SAM" id="SignalP"/>
    </source>
</evidence>
<dbReference type="PANTHER" id="PTHR43784:SF2">
    <property type="entry name" value="GDSL-LIKE LIPASE_ACYLHYDROLASE, PUTATIVE (AFU_ORTHOLOGUE AFUA_2G00820)-RELATED"/>
    <property type="match status" value="1"/>
</dbReference>